<evidence type="ECO:0000313" key="3">
    <source>
        <dbReference type="Proteomes" id="UP000284742"/>
    </source>
</evidence>
<name>A0A413YMD1_9FIRM</name>
<feature type="domain" description="RES" evidence="1">
    <location>
        <begin position="76"/>
        <end position="206"/>
    </location>
</feature>
<dbReference type="AlphaFoldDB" id="A0A413YMD1"/>
<protein>
    <submittedName>
        <fullName evidence="2">RES domain-containing protein</fullName>
    </submittedName>
</protein>
<accession>A0A413YMD1</accession>
<gene>
    <name evidence="2" type="ORF">DW860_04825</name>
</gene>
<dbReference type="InterPro" id="IPR014914">
    <property type="entry name" value="RES_dom"/>
</dbReference>
<reference evidence="2 3" key="1">
    <citation type="submission" date="2018-08" db="EMBL/GenBank/DDBJ databases">
        <title>A genome reference for cultivated species of the human gut microbiota.</title>
        <authorList>
            <person name="Zou Y."/>
            <person name="Xue W."/>
            <person name="Luo G."/>
        </authorList>
    </citation>
    <scope>NUCLEOTIDE SEQUENCE [LARGE SCALE GENOMIC DNA]</scope>
    <source>
        <strain evidence="2 3">AM37-5</strain>
    </source>
</reference>
<dbReference type="Pfam" id="PF08808">
    <property type="entry name" value="RES"/>
    <property type="match status" value="1"/>
</dbReference>
<proteinExistence type="predicted"/>
<comment type="caution">
    <text evidence="2">The sequence shown here is derived from an EMBL/GenBank/DDBJ whole genome shotgun (WGS) entry which is preliminary data.</text>
</comment>
<evidence type="ECO:0000313" key="2">
    <source>
        <dbReference type="EMBL" id="RHC09663.1"/>
    </source>
</evidence>
<dbReference type="Proteomes" id="UP000284742">
    <property type="component" value="Unassembled WGS sequence"/>
</dbReference>
<evidence type="ECO:0000259" key="1">
    <source>
        <dbReference type="SMART" id="SM00953"/>
    </source>
</evidence>
<sequence length="387" mass="45782">MEILTKEYFEELEKKILKENYSDFFGDILEDFKKEKDKFKTEIIDTGQIFYRARVGNGVIEAAIDDLDIKCKIPYFGSDMEKPPAKFVQGGRFNRQGVSYLYLADNIETCIAEIHLQVGQICSIVEFECVKKGNYVLIESNSEEILYDILTRPVHSDIKDYYLVTQFFSDIFKMLGYDGIVFFSTQGSGKNVVSFKKDCFKLVKYSERMCKAKRISYEYELLEAEYKKYKDYKKLLMPGNISEEQKRESICEYIQEKINYEDELLQKVAEKEFQSDKDEKKFLDRISAIDNKQNAYEFLGAFYFNQQDLKKGMAYFLKAPFEHCSPRFEGILKRIQSCTQIEKKELYQEESMKKELRIIFDELSQEHEKIRKKMEVDILKNLEELCN</sequence>
<dbReference type="SMART" id="SM00953">
    <property type="entry name" value="RES"/>
    <property type="match status" value="1"/>
</dbReference>
<dbReference type="RefSeq" id="WP_117640201.1">
    <property type="nucleotide sequence ID" value="NZ_QSHK01000002.1"/>
</dbReference>
<organism evidence="2 3">
    <name type="scientific">Dorea formicigenerans</name>
    <dbReference type="NCBI Taxonomy" id="39486"/>
    <lineage>
        <taxon>Bacteria</taxon>
        <taxon>Bacillati</taxon>
        <taxon>Bacillota</taxon>
        <taxon>Clostridia</taxon>
        <taxon>Lachnospirales</taxon>
        <taxon>Lachnospiraceae</taxon>
        <taxon>Dorea</taxon>
    </lineage>
</organism>
<dbReference type="EMBL" id="QSHK01000002">
    <property type="protein sequence ID" value="RHC09663.1"/>
    <property type="molecule type" value="Genomic_DNA"/>
</dbReference>